<keyword evidence="1" id="KW-1133">Transmembrane helix</keyword>
<keyword evidence="1" id="KW-0812">Transmembrane</keyword>
<reference evidence="2 3" key="1">
    <citation type="submission" date="2016-09" db="EMBL/GenBank/DDBJ databases">
        <title>Streptomyces rubrolavendulae MJM4426 Genome sequencing and assembly.</title>
        <authorList>
            <person name="Kim J.-G."/>
        </authorList>
    </citation>
    <scope>NUCLEOTIDE SEQUENCE [LARGE SCALE GENOMIC DNA]</scope>
    <source>
        <strain evidence="2 3">MJM4426</strain>
    </source>
</reference>
<organism evidence="2 3">
    <name type="scientific">Streptomyces rubrolavendulae</name>
    <dbReference type="NCBI Taxonomy" id="285473"/>
    <lineage>
        <taxon>Bacteria</taxon>
        <taxon>Bacillati</taxon>
        <taxon>Actinomycetota</taxon>
        <taxon>Actinomycetes</taxon>
        <taxon>Kitasatosporales</taxon>
        <taxon>Streptomycetaceae</taxon>
        <taxon>Streptomyces</taxon>
    </lineage>
</organism>
<proteinExistence type="predicted"/>
<evidence type="ECO:0000313" key="3">
    <source>
        <dbReference type="Proteomes" id="UP000095349"/>
    </source>
</evidence>
<dbReference type="KEGG" id="srn:A4G23_04055"/>
<protein>
    <submittedName>
        <fullName evidence="2">Uncharacterized protein</fullName>
    </submittedName>
</protein>
<dbReference type="AlphaFoldDB" id="A0A1D8G6X8"/>
<dbReference type="EMBL" id="CP017316">
    <property type="protein sequence ID" value="AOT61177.1"/>
    <property type="molecule type" value="Genomic_DNA"/>
</dbReference>
<evidence type="ECO:0000256" key="1">
    <source>
        <dbReference type="SAM" id="Phobius"/>
    </source>
</evidence>
<dbReference type="GeneID" id="91405595"/>
<gene>
    <name evidence="2" type="ORF">A4G23_04055</name>
</gene>
<accession>A0A1D8G6X8</accession>
<keyword evidence="1" id="KW-0472">Membrane</keyword>
<dbReference type="RefSeq" id="WP_031130979.1">
    <property type="nucleotide sequence ID" value="NZ_CP017316.1"/>
</dbReference>
<evidence type="ECO:0000313" key="2">
    <source>
        <dbReference type="EMBL" id="AOT61177.1"/>
    </source>
</evidence>
<dbReference type="PATRIC" id="fig|285473.5.peg.4258"/>
<name>A0A1D8G6X8_9ACTN</name>
<keyword evidence="3" id="KW-1185">Reference proteome</keyword>
<sequence>MTMDRISAAVSALGVVAGTLVLLVAFDQYRAGESAGWVALAAAVLLASLYALVRDVRRLRRPSA</sequence>
<feature type="transmembrane region" description="Helical" evidence="1">
    <location>
        <begin position="35"/>
        <end position="53"/>
    </location>
</feature>
<dbReference type="STRING" id="285473.A4G23_04055"/>
<dbReference type="Proteomes" id="UP000095349">
    <property type="component" value="Chromosome"/>
</dbReference>